<dbReference type="InterPro" id="IPR029058">
    <property type="entry name" value="AB_hydrolase_fold"/>
</dbReference>
<dbReference type="Pfam" id="PF12262">
    <property type="entry name" value="Lipase_bact_N"/>
    <property type="match status" value="1"/>
</dbReference>
<dbReference type="Proteomes" id="UP001165524">
    <property type="component" value="Unassembled WGS sequence"/>
</dbReference>
<dbReference type="EMBL" id="JALKII010000001">
    <property type="protein sequence ID" value="MCK0536472.1"/>
    <property type="molecule type" value="Genomic_DNA"/>
</dbReference>
<accession>A0ABT0E4C1</accession>
<keyword evidence="1" id="KW-0732">Signal</keyword>
<dbReference type="RefSeq" id="WP_246947707.1">
    <property type="nucleotide sequence ID" value="NZ_JALKII010000001.1"/>
</dbReference>
<keyword evidence="4" id="KW-1185">Reference proteome</keyword>
<dbReference type="PROSITE" id="PS51257">
    <property type="entry name" value="PROKAR_LIPOPROTEIN"/>
    <property type="match status" value="1"/>
</dbReference>
<evidence type="ECO:0000313" key="4">
    <source>
        <dbReference type="Proteomes" id="UP001165524"/>
    </source>
</evidence>
<proteinExistence type="predicted"/>
<protein>
    <recommendedName>
        <fullName evidence="2">Bacterial virulence factor lipase N-terminal domain-containing protein</fullName>
    </recommendedName>
</protein>
<reference evidence="3" key="1">
    <citation type="submission" date="2022-04" db="EMBL/GenBank/DDBJ databases">
        <title>Alcanivorax sp. CY1518 draft genome sequence.</title>
        <authorList>
            <person name="Zhao G."/>
            <person name="An M."/>
        </authorList>
    </citation>
    <scope>NUCLEOTIDE SEQUENCE</scope>
    <source>
        <strain evidence="3">CY1518</strain>
    </source>
</reference>
<evidence type="ECO:0000313" key="3">
    <source>
        <dbReference type="EMBL" id="MCK0536472.1"/>
    </source>
</evidence>
<dbReference type="SUPFAM" id="SSF53474">
    <property type="entry name" value="alpha/beta-Hydrolases"/>
    <property type="match status" value="1"/>
</dbReference>
<feature type="chain" id="PRO_5045562001" description="Bacterial virulence factor lipase N-terminal domain-containing protein" evidence="1">
    <location>
        <begin position="20"/>
        <end position="783"/>
    </location>
</feature>
<feature type="domain" description="Bacterial virulence factor lipase N-terminal" evidence="2">
    <location>
        <begin position="83"/>
        <end position="226"/>
    </location>
</feature>
<dbReference type="Gene3D" id="3.40.50.1820">
    <property type="entry name" value="alpha/beta hydrolase"/>
    <property type="match status" value="1"/>
</dbReference>
<feature type="signal peptide" evidence="1">
    <location>
        <begin position="1"/>
        <end position="19"/>
    </location>
</feature>
<name>A0ABT0E4C1_9GAMM</name>
<organism evidence="3 4">
    <name type="scientific">Alcanivorax quisquiliarum</name>
    <dbReference type="NCBI Taxonomy" id="2933565"/>
    <lineage>
        <taxon>Bacteria</taxon>
        <taxon>Pseudomonadati</taxon>
        <taxon>Pseudomonadota</taxon>
        <taxon>Gammaproteobacteria</taxon>
        <taxon>Oceanospirillales</taxon>
        <taxon>Alcanivoracaceae</taxon>
        <taxon>Alcanivorax</taxon>
    </lineage>
</organism>
<sequence>MRKTSKALAMLTVLPLAFALQGCGGEDSKVRVTPPSQDHVLYQPGTHPRFDPGGSDLPFNNDLIFLTPANSEGDAFDGTANIAQPSNPVIDAVNALDGFSTNAPFDILISGSVNPASVIGGATVFLVELTSNGEVLDPGNITGVAGLAEIDAEVISVDGGVNNAIRIIPKEPLQPATKYLVFVTNNVVDAQGEPLTTSWAYNALRGDSFNATGALATVRQLVRAWDGIAGSVLVAGSGGLLPLEDAIESVVIAYTFTTTDPITPLLAMAAPRAALVQAAVNDFGIPPADAVGMVQILDSQVTLSTPQPRELGIAMQTEIDLSVLTGGLLPADVGYLYTGFIKLPYYLDAPQQGGDTSYTRSSWSADQTLGYALGAGLPGAPALPPSDVDGTTYNVTYRYPFAGQKGTESVPLQVTLPDAANTPAYLGGATCGMAYGASGYPVVIYAHGITSDRSSVVTLAHSLADNCVATVSVDLPLHGVSPTSSFAVLNVESSPMIPFDLLYGVDAPRERFFNDPGGSGAQFINLANLTNTRDNLRQGVMDLLNLNASLDEISMQLDAQGLGALDTSNVKVVGVSLGGMVASVMTTINQMAIGAEAATVAFASNLNPISGLAASVAGTQLTQILLNSDTFGPVIRGGLADAGVVPGSVNFERFIFAAQSTVDSADPVNFAATLGALGVPVLLQQVNGDTVVPNEAPGLPLAATAGLIKLTGASQSGPSPAPVDMASAPGVVKMLNGGHGSLLDPSAGLSVTTEMQAQVVSFVISGGAQVAVGAGSPADVEAP</sequence>
<evidence type="ECO:0000256" key="1">
    <source>
        <dbReference type="SAM" id="SignalP"/>
    </source>
</evidence>
<comment type="caution">
    <text evidence="3">The sequence shown here is derived from an EMBL/GenBank/DDBJ whole genome shotgun (WGS) entry which is preliminary data.</text>
</comment>
<gene>
    <name evidence="3" type="ORF">MU846_01990</name>
</gene>
<dbReference type="InterPro" id="IPR025920">
    <property type="entry name" value="Lipase_bact_N"/>
</dbReference>
<evidence type="ECO:0000259" key="2">
    <source>
        <dbReference type="Pfam" id="PF12262"/>
    </source>
</evidence>